<keyword evidence="1" id="KW-1185">Reference proteome</keyword>
<protein>
    <submittedName>
        <fullName evidence="2">Uncharacterized protein</fullName>
    </submittedName>
</protein>
<organism evidence="2">
    <name type="scientific">Dissoconium aciculare CBS 342.82</name>
    <dbReference type="NCBI Taxonomy" id="1314786"/>
    <lineage>
        <taxon>Eukaryota</taxon>
        <taxon>Fungi</taxon>
        <taxon>Dikarya</taxon>
        <taxon>Ascomycota</taxon>
        <taxon>Pezizomycotina</taxon>
        <taxon>Dothideomycetes</taxon>
        <taxon>Dothideomycetidae</taxon>
        <taxon>Mycosphaerellales</taxon>
        <taxon>Dissoconiaceae</taxon>
        <taxon>Dissoconium</taxon>
    </lineage>
</organism>
<accession>A0A6J3LTS1</accession>
<dbReference type="AlphaFoldDB" id="A0A6J3LTS1"/>
<dbReference type="Proteomes" id="UP000504637">
    <property type="component" value="Unplaced"/>
</dbReference>
<evidence type="ECO:0000313" key="2">
    <source>
        <dbReference type="RefSeq" id="XP_033455710.1"/>
    </source>
</evidence>
<name>A0A6J3LTS1_9PEZI</name>
<reference evidence="2" key="1">
    <citation type="submission" date="2020-01" db="EMBL/GenBank/DDBJ databases">
        <authorList>
            <consortium name="DOE Joint Genome Institute"/>
            <person name="Haridas S."/>
            <person name="Albert R."/>
            <person name="Binder M."/>
            <person name="Bloem J."/>
            <person name="Labutti K."/>
            <person name="Salamov A."/>
            <person name="Andreopoulos B."/>
            <person name="Baker S.E."/>
            <person name="Barry K."/>
            <person name="Bills G."/>
            <person name="Bluhm B.H."/>
            <person name="Cannon C."/>
            <person name="Castanera R."/>
            <person name="Culley D.E."/>
            <person name="Daum C."/>
            <person name="Ezra D."/>
            <person name="Gonzalez J.B."/>
            <person name="Henrissat B."/>
            <person name="Kuo A."/>
            <person name="Liang C."/>
            <person name="Lipzen A."/>
            <person name="Lutzoni F."/>
            <person name="Magnuson J."/>
            <person name="Mondo S."/>
            <person name="Nolan M."/>
            <person name="Ohm R."/>
            <person name="Pangilinan J."/>
            <person name="Park H.-J."/>
            <person name="Ramirez L."/>
            <person name="Alfaro M."/>
            <person name="Sun H."/>
            <person name="Tritt A."/>
            <person name="Yoshinaga Y."/>
            <person name="Zwiers L.-H."/>
            <person name="Turgeon B.G."/>
            <person name="Goodwin S.B."/>
            <person name="Spatafora J.W."/>
            <person name="Crous P.W."/>
            <person name="Grigoriev I.V."/>
        </authorList>
    </citation>
    <scope>NUCLEOTIDE SEQUENCE</scope>
    <source>
        <strain evidence="2">CBS 342.82</strain>
    </source>
</reference>
<dbReference type="GeneID" id="54366803"/>
<reference evidence="2" key="3">
    <citation type="submission" date="2025-08" db="UniProtKB">
        <authorList>
            <consortium name="RefSeq"/>
        </authorList>
    </citation>
    <scope>IDENTIFICATION</scope>
    <source>
        <strain evidence="2">CBS 342.82</strain>
    </source>
</reference>
<sequence length="85" mass="9900">MCLKCSFNPNTTVPLRHTLYEQMHKSSAETQTRTHLWISFCLSPFHGERERNPCLTFLLIIYPFPAVLVSVLDHETCCHEHTRGQ</sequence>
<reference evidence="2" key="2">
    <citation type="submission" date="2020-04" db="EMBL/GenBank/DDBJ databases">
        <authorList>
            <consortium name="NCBI Genome Project"/>
        </authorList>
    </citation>
    <scope>NUCLEOTIDE SEQUENCE</scope>
    <source>
        <strain evidence="2">CBS 342.82</strain>
    </source>
</reference>
<evidence type="ECO:0000313" key="1">
    <source>
        <dbReference type="Proteomes" id="UP000504637"/>
    </source>
</evidence>
<dbReference type="RefSeq" id="XP_033455710.1">
    <property type="nucleotide sequence ID" value="XM_033609002.1"/>
</dbReference>
<proteinExistence type="predicted"/>
<gene>
    <name evidence="2" type="ORF">K489DRAFT_88112</name>
</gene>